<accession>A0A7M2QLX6</accession>
<sequence>MAAPIDLLGVIHRMTAEKFADMIENGVEEVKVSKEGDEIVIRRPLTAAEWGVITGFLKNNNITASVSDNDALKALQDKLQGKRKTIRPVLPDVGEGVQWQ</sequence>
<evidence type="ECO:0000313" key="1">
    <source>
        <dbReference type="EMBL" id="QOV05508.1"/>
    </source>
</evidence>
<protein>
    <submittedName>
        <fullName evidence="1">Uncharacterized protein</fullName>
    </submittedName>
</protein>
<dbReference type="EMBL" id="MT993626">
    <property type="protein sequence ID" value="QOV05508.1"/>
    <property type="molecule type" value="Genomic_DNA"/>
</dbReference>
<organism evidence="1">
    <name type="scientific">feces metagenome</name>
    <dbReference type="NCBI Taxonomy" id="1861841"/>
    <lineage>
        <taxon>unclassified sequences</taxon>
        <taxon>metagenomes</taxon>
        <taxon>organismal metagenomes</taxon>
    </lineage>
</organism>
<proteinExistence type="predicted"/>
<dbReference type="InterPro" id="IPR024345">
    <property type="entry name" value="DNA_matur_Phage_T7-like"/>
</dbReference>
<dbReference type="AlphaFoldDB" id="A0A7M2QLX6"/>
<reference evidence="1" key="1">
    <citation type="submission" date="2020-09" db="EMBL/GenBank/DDBJ databases">
        <authorList>
            <person name="Eze J.U."/>
            <person name="Rahube T.O."/>
        </authorList>
    </citation>
    <scope>NUCLEOTIDE SEQUENCE</scope>
</reference>
<name>A0A7M2QLX6_9ZZZZ</name>
<dbReference type="Pfam" id="PF11123">
    <property type="entry name" value="DNA_Packaging_2"/>
    <property type="match status" value="1"/>
</dbReference>